<dbReference type="SUPFAM" id="SSF52058">
    <property type="entry name" value="L domain-like"/>
    <property type="match status" value="1"/>
</dbReference>
<dbReference type="Gene3D" id="3.80.10.10">
    <property type="entry name" value="Ribonuclease Inhibitor"/>
    <property type="match status" value="2"/>
</dbReference>
<dbReference type="InterPro" id="IPR032675">
    <property type="entry name" value="LRR_dom_sf"/>
</dbReference>
<sequence length="837" mass="95205">MGINTIEKDLFFSLLNTNTCNVLVILDGVDQLEQLNAMAKETQWFGYGSRILITTQDQRLLSAHGISHIYKLNLPATDEALQIFCLYAFGQKFPHDGFKKLAMEFTQLAGELPLGLRVMGSYLRGMSLGEWEDALPRLRTSLDGEIGEIERTLRFSYDALSDKDKALFLHIACLFHGFRADHVKQWLANSGLDVNHGLEVLTRKSLITSNVGFLGMHSLLQQLGVDIVRKESIREPGKRQFLVDVDDIADVITDNAGTGTILGIMLNISKIEDALVVEESVFDGMTNLQFLIFHHCLRDKLGLNCLPRKLRLLHWDYCPLRVWPSTFSTKFLVELIMRGSKFEKLWEGIQSLKNLKRIDLSDARSMKDIPDLSNATNLESLLLSFCTSLLEIPSSVGNCTSLKTLDLSCTSLVNLPSSICNATSLEKLITTNIQELNLSSTAIEEMPSSLRLWSCLYKLEMQRCRSLKVFPPVPEGIEELDLSDTLIEQVPPWIENLSQLRHLAMFRCWKLDNVSLSRISKMVGVSCMQITRGDKDTSRYVEVNIRWFSDFLNQWTLQTDMLQICLPETVYISPLSLFFIRNDFKTIPDYIKQLPQLKQLSLYECPSLVSLPQPPDSLSSLDAENCVSLETIDGSFHNPDIRLNFLNCVKLNHEARELIQTSVCKHAILPAGEVSGHFIHRATGGSITIHLKERHLPMFLKFKACLLMIDDEGDVDEEDDDYDEEVIVYGDYDTYPHSDHYKKQDTMRLSCRVDGKQNGVTIRYGSSVHILPTPRAFTDHIYVFEASFSLDECSNPEGESELVFDFKVHDYFWVIKECGLQLLELPHVHETTDEMFR</sequence>
<evidence type="ECO:0000259" key="3">
    <source>
        <dbReference type="Pfam" id="PF23282"/>
    </source>
</evidence>
<dbReference type="Gene3D" id="1.10.8.430">
    <property type="entry name" value="Helical domain of apoptotic protease-activating factors"/>
    <property type="match status" value="1"/>
</dbReference>
<dbReference type="Pfam" id="PF23282">
    <property type="entry name" value="WHD_ROQ1"/>
    <property type="match status" value="1"/>
</dbReference>
<dbReference type="SUPFAM" id="SSF46785">
    <property type="entry name" value="Winged helix' DNA-binding domain"/>
    <property type="match status" value="1"/>
</dbReference>
<organism evidence="4 5">
    <name type="scientific">Brassica campestris</name>
    <name type="common">Field mustard</name>
    <dbReference type="NCBI Taxonomy" id="3711"/>
    <lineage>
        <taxon>Eukaryota</taxon>
        <taxon>Viridiplantae</taxon>
        <taxon>Streptophyta</taxon>
        <taxon>Embryophyta</taxon>
        <taxon>Tracheophyta</taxon>
        <taxon>Spermatophyta</taxon>
        <taxon>Magnoliopsida</taxon>
        <taxon>eudicotyledons</taxon>
        <taxon>Gunneridae</taxon>
        <taxon>Pentapetalae</taxon>
        <taxon>rosids</taxon>
        <taxon>malvids</taxon>
        <taxon>Brassicales</taxon>
        <taxon>Brassicaceae</taxon>
        <taxon>Brassiceae</taxon>
        <taxon>Brassica</taxon>
    </lineage>
</organism>
<evidence type="ECO:0000313" key="5">
    <source>
        <dbReference type="Proteomes" id="UP000264353"/>
    </source>
</evidence>
<gene>
    <name evidence="4" type="ORF">BRARA_I02270</name>
</gene>
<dbReference type="InterPro" id="IPR036390">
    <property type="entry name" value="WH_DNA-bd_sf"/>
</dbReference>
<dbReference type="InterPro" id="IPR027417">
    <property type="entry name" value="P-loop_NTPase"/>
</dbReference>
<dbReference type="Gene3D" id="3.40.50.300">
    <property type="entry name" value="P-loop containing nucleotide triphosphate hydrolases"/>
    <property type="match status" value="1"/>
</dbReference>
<dbReference type="PRINTS" id="PR00364">
    <property type="entry name" value="DISEASERSIST"/>
</dbReference>
<keyword evidence="1" id="KW-0433">Leucine-rich repeat</keyword>
<dbReference type="InterPro" id="IPR042197">
    <property type="entry name" value="Apaf_helical"/>
</dbReference>
<dbReference type="InterPro" id="IPR058192">
    <property type="entry name" value="WHD_ROQ1-like"/>
</dbReference>
<dbReference type="PANTHER" id="PTHR11017">
    <property type="entry name" value="LEUCINE-RICH REPEAT-CONTAINING PROTEIN"/>
    <property type="match status" value="1"/>
</dbReference>
<dbReference type="Proteomes" id="UP000264353">
    <property type="component" value="Chromosome A9"/>
</dbReference>
<dbReference type="GO" id="GO:0043531">
    <property type="term" value="F:ADP binding"/>
    <property type="evidence" value="ECO:0007669"/>
    <property type="project" value="InterPro"/>
</dbReference>
<dbReference type="EMBL" id="CM010636">
    <property type="protein sequence ID" value="RID45546.1"/>
    <property type="molecule type" value="Genomic_DNA"/>
</dbReference>
<proteinExistence type="predicted"/>
<dbReference type="InterPro" id="IPR011713">
    <property type="entry name" value="Leu-rich_rpt_3"/>
</dbReference>
<protein>
    <recommendedName>
        <fullName evidence="3">Disease resistance protein Roq1-like winged-helix domain-containing protein</fullName>
    </recommendedName>
</protein>
<evidence type="ECO:0000313" key="4">
    <source>
        <dbReference type="EMBL" id="RID45546.1"/>
    </source>
</evidence>
<name>A0A397Y4K1_BRACM</name>
<evidence type="ECO:0000256" key="2">
    <source>
        <dbReference type="ARBA" id="ARBA00022737"/>
    </source>
</evidence>
<keyword evidence="2" id="KW-0677">Repeat</keyword>
<dbReference type="InterPro" id="IPR044974">
    <property type="entry name" value="Disease_R_plants"/>
</dbReference>
<dbReference type="PANTHER" id="PTHR11017:SF411">
    <property type="entry name" value="ADP-RIBOSYL CYCLASE_CYCLIC ADP-RIBOSE HYDROLASE-RELATED"/>
    <property type="match status" value="1"/>
</dbReference>
<dbReference type="SUPFAM" id="SSF52540">
    <property type="entry name" value="P-loop containing nucleoside triphosphate hydrolases"/>
    <property type="match status" value="1"/>
</dbReference>
<dbReference type="GO" id="GO:0006952">
    <property type="term" value="P:defense response"/>
    <property type="evidence" value="ECO:0007669"/>
    <property type="project" value="InterPro"/>
</dbReference>
<dbReference type="AlphaFoldDB" id="A0A397Y4K1"/>
<evidence type="ECO:0000256" key="1">
    <source>
        <dbReference type="ARBA" id="ARBA00022614"/>
    </source>
</evidence>
<dbReference type="FunFam" id="1.10.8.430:FF:000002">
    <property type="entry name" value="Disease resistance protein (TIR-NBS-LRR class)"/>
    <property type="match status" value="1"/>
</dbReference>
<feature type="domain" description="Disease resistance protein Roq1-like winged-helix" evidence="3">
    <location>
        <begin position="162"/>
        <end position="232"/>
    </location>
</feature>
<accession>A0A397Y4K1</accession>
<dbReference type="Pfam" id="PF07725">
    <property type="entry name" value="LRR_3"/>
    <property type="match status" value="1"/>
</dbReference>
<reference evidence="4 5" key="1">
    <citation type="submission" date="2018-06" db="EMBL/GenBank/DDBJ databases">
        <title>WGS assembly of Brassica rapa FPsc.</title>
        <authorList>
            <person name="Bowman J."/>
            <person name="Kohchi T."/>
            <person name="Yamato K."/>
            <person name="Jenkins J."/>
            <person name="Shu S."/>
            <person name="Ishizaki K."/>
            <person name="Yamaoka S."/>
            <person name="Nishihama R."/>
            <person name="Nakamura Y."/>
            <person name="Berger F."/>
            <person name="Adam C."/>
            <person name="Aki S."/>
            <person name="Althoff F."/>
            <person name="Araki T."/>
            <person name="Arteaga-Vazquez M."/>
            <person name="Balasubrmanian S."/>
            <person name="Bauer D."/>
            <person name="Boehm C."/>
            <person name="Briginshaw L."/>
            <person name="Caballero-Perez J."/>
            <person name="Catarino B."/>
            <person name="Chen F."/>
            <person name="Chiyoda S."/>
            <person name="Chovatia M."/>
            <person name="Davies K."/>
            <person name="Delmans M."/>
            <person name="Demura T."/>
            <person name="Dierschke T."/>
            <person name="Dolan L."/>
            <person name="Dorantes-Acosta A."/>
            <person name="Eklund D."/>
            <person name="Florent S."/>
            <person name="Flores-Sandoval E."/>
            <person name="Fujiyama A."/>
            <person name="Fukuzawa H."/>
            <person name="Galik B."/>
            <person name="Grimanelli D."/>
            <person name="Grimwood J."/>
            <person name="Grossniklaus U."/>
            <person name="Hamada T."/>
            <person name="Haseloff J."/>
            <person name="Hetherington A."/>
            <person name="Higo A."/>
            <person name="Hirakawa Y."/>
            <person name="Hundley H."/>
            <person name="Ikeda Y."/>
            <person name="Inoue K."/>
            <person name="Inoue S."/>
            <person name="Ishida S."/>
            <person name="Jia Q."/>
            <person name="Kakita M."/>
            <person name="Kanazawa T."/>
            <person name="Kawai Y."/>
            <person name="Kawashima T."/>
            <person name="Kennedy M."/>
            <person name="Kinose K."/>
            <person name="Kinoshita T."/>
            <person name="Kohara Y."/>
            <person name="Koide E."/>
            <person name="Komatsu K."/>
            <person name="Kopischke S."/>
            <person name="Kubo M."/>
            <person name="Kyozuka J."/>
            <person name="Lagercrantz U."/>
            <person name="Lin S."/>
            <person name="Lindquist E."/>
            <person name="Lipzen A."/>
            <person name="Lu C."/>
            <person name="Luna E."/>
            <person name="Martienssen R."/>
            <person name="Minamino N."/>
            <person name="Mizutani M."/>
            <person name="Mizutani M."/>
            <person name="Mochizuki N."/>
            <person name="Monte I."/>
            <person name="Mosher R."/>
            <person name="Nagasaki H."/>
            <person name="Nakagami H."/>
            <person name="Naramoto S."/>
            <person name="Nishitani K."/>
            <person name="Ohtani M."/>
            <person name="Okamoto T."/>
            <person name="Okumura M."/>
            <person name="Phillips J."/>
            <person name="Pollak B."/>
            <person name="Reinders A."/>
            <person name="Roevekamp M."/>
            <person name="Sano R."/>
            <person name="Sawa S."/>
            <person name="Schmid M."/>
            <person name="Shirakawa M."/>
            <person name="Solano R."/>
            <person name="Spunde A."/>
            <person name="Suetsugu N."/>
            <person name="Sugano S."/>
            <person name="Sugiyama A."/>
            <person name="Sun R."/>
            <person name="Suzuki Y."/>
            <person name="Takenaka M."/>
            <person name="Takezawa D."/>
            <person name="Tomogane H."/>
            <person name="Tsuzuki M."/>
            <person name="Ueda T."/>
            <person name="Umeda M."/>
            <person name="Ward J."/>
            <person name="Watanabe Y."/>
            <person name="Yazaki K."/>
            <person name="Yokoyama R."/>
            <person name="Yoshitake Y."/>
            <person name="Yotsui I."/>
            <person name="Zachgo S."/>
            <person name="Schmutz J."/>
        </authorList>
    </citation>
    <scope>NUCLEOTIDE SEQUENCE [LARGE SCALE GENOMIC DNA]</scope>
    <source>
        <strain evidence="5">cv. B-3</strain>
    </source>
</reference>